<dbReference type="AlphaFoldDB" id="A0A516SIC7"/>
<name>A0A516SIC7_9NEIS</name>
<proteinExistence type="predicted"/>
<evidence type="ECO:0000313" key="1">
    <source>
        <dbReference type="EMBL" id="QDQ27896.1"/>
    </source>
</evidence>
<dbReference type="InterPro" id="IPR046197">
    <property type="entry name" value="DUF6229"/>
</dbReference>
<evidence type="ECO:0000313" key="2">
    <source>
        <dbReference type="Proteomes" id="UP000317550"/>
    </source>
</evidence>
<reference evidence="2" key="1">
    <citation type="submission" date="2019-07" db="EMBL/GenBank/DDBJ databases">
        <title>Chitinimonas sp. nov., isolated from Ny-Alesund, arctica soil.</title>
        <authorList>
            <person name="Xu Q."/>
            <person name="Peng F."/>
        </authorList>
    </citation>
    <scope>NUCLEOTIDE SEQUENCE [LARGE SCALE GENOMIC DNA]</scope>
    <source>
        <strain evidence="2">R3-44</strain>
    </source>
</reference>
<dbReference type="Pfam" id="PF19740">
    <property type="entry name" value="DUF6229"/>
    <property type="match status" value="1"/>
</dbReference>
<dbReference type="KEGG" id="cari:FNU76_16940"/>
<accession>A0A516SIC7</accession>
<dbReference type="OrthoDB" id="3540044at2"/>
<dbReference type="Proteomes" id="UP000317550">
    <property type="component" value="Chromosome"/>
</dbReference>
<keyword evidence="2" id="KW-1185">Reference proteome</keyword>
<gene>
    <name evidence="1" type="ORF">FNU76_16940</name>
</gene>
<organism evidence="1 2">
    <name type="scientific">Chitinimonas arctica</name>
    <dbReference type="NCBI Taxonomy" id="2594795"/>
    <lineage>
        <taxon>Bacteria</taxon>
        <taxon>Pseudomonadati</taxon>
        <taxon>Pseudomonadota</taxon>
        <taxon>Betaproteobacteria</taxon>
        <taxon>Neisseriales</taxon>
        <taxon>Chitinibacteraceae</taxon>
        <taxon>Chitinimonas</taxon>
    </lineage>
</organism>
<dbReference type="RefSeq" id="WP_144279283.1">
    <property type="nucleotide sequence ID" value="NZ_CP041730.1"/>
</dbReference>
<sequence length="62" mass="6568">MDNIEAANLVEMWRNEAGDSNPAGALYVSGEYAEADIAMSIRPLTWGGCGTACSGSSRYMCC</sequence>
<protein>
    <submittedName>
        <fullName evidence="1">Uncharacterized protein</fullName>
    </submittedName>
</protein>
<dbReference type="EMBL" id="CP041730">
    <property type="protein sequence ID" value="QDQ27896.1"/>
    <property type="molecule type" value="Genomic_DNA"/>
</dbReference>